<protein>
    <submittedName>
        <fullName evidence="1">Uncharacterized protein</fullName>
    </submittedName>
</protein>
<reference evidence="1" key="1">
    <citation type="submission" date="2024-05" db="EMBL/GenBank/DDBJ databases">
        <title>30 novel species of actinomycetes from the DSMZ collection.</title>
        <authorList>
            <person name="Nouioui I."/>
        </authorList>
    </citation>
    <scope>NUCLEOTIDE SEQUENCE</scope>
    <source>
        <strain evidence="1">DSM 40473</strain>
    </source>
</reference>
<evidence type="ECO:0000313" key="1">
    <source>
        <dbReference type="EMBL" id="MDT0453630.1"/>
    </source>
</evidence>
<dbReference type="RefSeq" id="WP_311615683.1">
    <property type="nucleotide sequence ID" value="NZ_JAVRFI010000034.1"/>
</dbReference>
<proteinExistence type="predicted"/>
<keyword evidence="2" id="KW-1185">Reference proteome</keyword>
<evidence type="ECO:0000313" key="2">
    <source>
        <dbReference type="Proteomes" id="UP001180531"/>
    </source>
</evidence>
<accession>A0ABU2T0C8</accession>
<dbReference type="Proteomes" id="UP001180531">
    <property type="component" value="Unassembled WGS sequence"/>
</dbReference>
<dbReference type="EMBL" id="JAVRFI010000034">
    <property type="protein sequence ID" value="MDT0453630.1"/>
    <property type="molecule type" value="Genomic_DNA"/>
</dbReference>
<organism evidence="1 2">
    <name type="scientific">Streptomyces hesseae</name>
    <dbReference type="NCBI Taxonomy" id="3075519"/>
    <lineage>
        <taxon>Bacteria</taxon>
        <taxon>Bacillati</taxon>
        <taxon>Actinomycetota</taxon>
        <taxon>Actinomycetes</taxon>
        <taxon>Kitasatosporales</taxon>
        <taxon>Streptomycetaceae</taxon>
        <taxon>Streptomyces</taxon>
    </lineage>
</organism>
<sequence length="48" mass="4614">MGQLTPRRLAIIGRPRLPAGGVQVSTAVCGSGGSGLMGRFGGGGVFGG</sequence>
<gene>
    <name evidence="1" type="ORF">RM609_31780</name>
</gene>
<comment type="caution">
    <text evidence="1">The sequence shown here is derived from an EMBL/GenBank/DDBJ whole genome shotgun (WGS) entry which is preliminary data.</text>
</comment>
<name>A0ABU2T0C8_9ACTN</name>